<dbReference type="RefSeq" id="WP_173068647.1">
    <property type="nucleotide sequence ID" value="NZ_BAABGO010000004.1"/>
</dbReference>
<accession>A0A6V8KMN4</accession>
<evidence type="ECO:0000256" key="2">
    <source>
        <dbReference type="ARBA" id="ARBA00023002"/>
    </source>
</evidence>
<dbReference type="SUPFAM" id="SSF51735">
    <property type="entry name" value="NAD(P)-binding Rossmann-fold domains"/>
    <property type="match status" value="1"/>
</dbReference>
<comment type="similarity">
    <text evidence="1">Belongs to the short-chain dehydrogenases/reductases (SDR) family.</text>
</comment>
<keyword evidence="5" id="KW-1185">Reference proteome</keyword>
<keyword evidence="2" id="KW-0560">Oxidoreductase</keyword>
<sequence>MKTFVVVGGTSGLGLEVARALAPEHRVVILGDKAGEVKDASADLGCDGMPCDVSQYEQVERAFDEIAMRGAVHGVAHCAAMWIGGTLTDLAPETIRRAVDVNVLGPTYVLREALRHMRAQGHGNVVYVGAIAVDVARPGIPVYRATKSYGKSLVESVAQNTGSNGVKVMQVHPGPMPTRLQERVGDSFLDTVYTPPAAVAREIVRLLLLAPEDPYVSDLRVLQADGRW</sequence>
<dbReference type="GO" id="GO:0016020">
    <property type="term" value="C:membrane"/>
    <property type="evidence" value="ECO:0007669"/>
    <property type="project" value="TreeGrafter"/>
</dbReference>
<dbReference type="SMART" id="SM00822">
    <property type="entry name" value="PKS_KR"/>
    <property type="match status" value="1"/>
</dbReference>
<dbReference type="GO" id="GO:0016491">
    <property type="term" value="F:oxidoreductase activity"/>
    <property type="evidence" value="ECO:0007669"/>
    <property type="project" value="UniProtKB-KW"/>
</dbReference>
<dbReference type="Gene3D" id="3.40.50.720">
    <property type="entry name" value="NAD(P)-binding Rossmann-like Domain"/>
    <property type="match status" value="1"/>
</dbReference>
<name>A0A6V8KMN4_9ACTN</name>
<reference evidence="4 5" key="1">
    <citation type="submission" date="2020-03" db="EMBL/GenBank/DDBJ databases">
        <title>Whole genome shotgun sequence of Phytohabitans houttuyneae NBRC 108639.</title>
        <authorList>
            <person name="Komaki H."/>
            <person name="Tamura T."/>
        </authorList>
    </citation>
    <scope>NUCLEOTIDE SEQUENCE [LARGE SCALE GENOMIC DNA]</scope>
    <source>
        <strain evidence="4 5">NBRC 108639</strain>
    </source>
</reference>
<protein>
    <submittedName>
        <fullName evidence="4">Short-chain dehydrogenase</fullName>
    </submittedName>
</protein>
<dbReference type="InterPro" id="IPR036291">
    <property type="entry name" value="NAD(P)-bd_dom_sf"/>
</dbReference>
<dbReference type="InterPro" id="IPR002347">
    <property type="entry name" value="SDR_fam"/>
</dbReference>
<dbReference type="AlphaFoldDB" id="A0A6V8KMN4"/>
<dbReference type="Pfam" id="PF00106">
    <property type="entry name" value="adh_short"/>
    <property type="match status" value="1"/>
</dbReference>
<dbReference type="PANTHER" id="PTHR44196">
    <property type="entry name" value="DEHYDROGENASE/REDUCTASE SDR FAMILY MEMBER 7B"/>
    <property type="match status" value="1"/>
</dbReference>
<reference evidence="4 5" key="2">
    <citation type="submission" date="2020-03" db="EMBL/GenBank/DDBJ databases">
        <authorList>
            <person name="Ichikawa N."/>
            <person name="Kimura A."/>
            <person name="Kitahashi Y."/>
            <person name="Uohara A."/>
        </authorList>
    </citation>
    <scope>NUCLEOTIDE SEQUENCE [LARGE SCALE GENOMIC DNA]</scope>
    <source>
        <strain evidence="4 5">NBRC 108639</strain>
    </source>
</reference>
<evidence type="ECO:0000313" key="5">
    <source>
        <dbReference type="Proteomes" id="UP000482800"/>
    </source>
</evidence>
<proteinExistence type="inferred from homology"/>
<feature type="domain" description="Ketoreductase" evidence="3">
    <location>
        <begin position="2"/>
        <end position="178"/>
    </location>
</feature>
<evidence type="ECO:0000259" key="3">
    <source>
        <dbReference type="SMART" id="SM00822"/>
    </source>
</evidence>
<organism evidence="4 5">
    <name type="scientific">Phytohabitans houttuyneae</name>
    <dbReference type="NCBI Taxonomy" id="1076126"/>
    <lineage>
        <taxon>Bacteria</taxon>
        <taxon>Bacillati</taxon>
        <taxon>Actinomycetota</taxon>
        <taxon>Actinomycetes</taxon>
        <taxon>Micromonosporales</taxon>
        <taxon>Micromonosporaceae</taxon>
    </lineage>
</organism>
<dbReference type="CDD" id="cd05233">
    <property type="entry name" value="SDR_c"/>
    <property type="match status" value="1"/>
</dbReference>
<evidence type="ECO:0000313" key="4">
    <source>
        <dbReference type="EMBL" id="GFJ84620.1"/>
    </source>
</evidence>
<gene>
    <name evidence="4" type="ORF">Phou_088000</name>
</gene>
<dbReference type="InterPro" id="IPR057326">
    <property type="entry name" value="KR_dom"/>
</dbReference>
<comment type="caution">
    <text evidence="4">The sequence shown here is derived from an EMBL/GenBank/DDBJ whole genome shotgun (WGS) entry which is preliminary data.</text>
</comment>
<dbReference type="PANTHER" id="PTHR44196:SF1">
    <property type="entry name" value="DEHYDROGENASE_REDUCTASE SDR FAMILY MEMBER 7B"/>
    <property type="match status" value="1"/>
</dbReference>
<dbReference type="EMBL" id="BLPF01000003">
    <property type="protein sequence ID" value="GFJ84620.1"/>
    <property type="molecule type" value="Genomic_DNA"/>
</dbReference>
<dbReference type="Proteomes" id="UP000482800">
    <property type="component" value="Unassembled WGS sequence"/>
</dbReference>
<evidence type="ECO:0000256" key="1">
    <source>
        <dbReference type="ARBA" id="ARBA00006484"/>
    </source>
</evidence>
<dbReference type="PRINTS" id="PR00081">
    <property type="entry name" value="GDHRDH"/>
</dbReference>